<dbReference type="PANTHER" id="PTHR11070">
    <property type="entry name" value="UVRD / RECB / PCRA DNA HELICASE FAMILY MEMBER"/>
    <property type="match status" value="1"/>
</dbReference>
<proteinExistence type="inferred from homology"/>
<sequence length="848" mass="93794">MSFETYLSVLNPQQREAVEHSGSPLLILAGAGSGKTRVITTKIAYLISQRNIDARNILAVTFTKKAAREMAERAVRLEPMAAGAQIRTFHSFGAWFLRRFADRAGVDRNFTVYDDDDMVTLVSKAVPKLNRQSAAKAAHKIALAKDYCLTPDSKELIDVESSAEFPAIYAAYEERLRSTGNVDFGDLIMLPVTVLQNDENIRRQIQYRFKVIMVDEYQDSNVAQFKFLEALSGVQDNNLAYLCVVGDDDQSIYRFRGAEVQNILNFQNHFPGTNLIRLEQNYRSTVQILAVADKVVKKNESRLGKTLKADRGDGSKPILVFCPTQDDETQFCANLIKEAKKKGCPYGEWAVLYRTNAQSLGFESEFLRHKIPYVVVGSLKFYEREEIKDILAFLALTANPRDEIAFRRVVNKPPRGIGEKSQEIIIARARANAASAQAALTPEAAVNSEQAAAPEPSVHEGGSGGQNAAEIEGSDSSSQSGARATRAAGDSTAAGLIEAAREIVNGTDGSDGISKKAKEGLSDFVKMMDLFSDFAGMKSVDPEPDKEDSENEKKENAFDAAEKEIDEASKGIAVSSNGALPHKKKTEKLSTLIEKIAERSGILDYHKDHDEISGTQRAANIQELINNAVLYPCSREGLLDFLDTIELDRSLDEASNSNTEQTDCVTLITLHNTKGLEFHRVIITGLENGIFPREDKTGADLEEERRLFYVGITRAQDQLYITSCSVRRLYGRVEYMQPSRFLLEAGSSLFQVLGDVPPSYAAAMRSQGDVSPLQGLQGEEKFTEVGIGDAFSAWKKGCKIYHDDYGYGQIINTFSRSGEYVVTVMFEGGGIKQFIPKYQSHNMMIVKD</sequence>
<dbReference type="GO" id="GO:0043138">
    <property type="term" value="F:3'-5' DNA helicase activity"/>
    <property type="evidence" value="ECO:0007669"/>
    <property type="project" value="UniProtKB-EC"/>
</dbReference>
<dbReference type="InterPro" id="IPR014016">
    <property type="entry name" value="UvrD-like_ATP-bd"/>
</dbReference>
<evidence type="ECO:0000256" key="2">
    <source>
        <dbReference type="ARBA" id="ARBA00022741"/>
    </source>
</evidence>
<dbReference type="Gene3D" id="3.30.160.800">
    <property type="match status" value="1"/>
</dbReference>
<feature type="domain" description="UvrD-like helicase ATP-binding" evidence="14">
    <location>
        <begin position="8"/>
        <end position="285"/>
    </location>
</feature>
<evidence type="ECO:0000256" key="8">
    <source>
        <dbReference type="ARBA" id="ARBA00034617"/>
    </source>
</evidence>
<dbReference type="InterPro" id="IPR014017">
    <property type="entry name" value="DNA_helicase_UvrD-like_C"/>
</dbReference>
<keyword evidence="5 12" id="KW-0067">ATP-binding</keyword>
<dbReference type="Pfam" id="PF13361">
    <property type="entry name" value="UvrD_C"/>
    <property type="match status" value="1"/>
</dbReference>
<dbReference type="GO" id="GO:0033202">
    <property type="term" value="C:DNA helicase complex"/>
    <property type="evidence" value="ECO:0007669"/>
    <property type="project" value="TreeGrafter"/>
</dbReference>
<dbReference type="GO" id="GO:0005524">
    <property type="term" value="F:ATP binding"/>
    <property type="evidence" value="ECO:0007669"/>
    <property type="project" value="UniProtKB-UniRule"/>
</dbReference>
<feature type="binding site" evidence="12">
    <location>
        <begin position="29"/>
        <end position="36"/>
    </location>
    <ligand>
        <name>ATP</name>
        <dbReference type="ChEBI" id="CHEBI:30616"/>
    </ligand>
</feature>
<dbReference type="PROSITE" id="PS51198">
    <property type="entry name" value="UVRD_HELICASE_ATP_BIND"/>
    <property type="match status" value="1"/>
</dbReference>
<dbReference type="EMBL" id="CP054257">
    <property type="protein sequence ID" value="QTQ11121.1"/>
    <property type="molecule type" value="Genomic_DNA"/>
</dbReference>
<dbReference type="GO" id="GO:0000725">
    <property type="term" value="P:recombinational repair"/>
    <property type="evidence" value="ECO:0007669"/>
    <property type="project" value="TreeGrafter"/>
</dbReference>
<dbReference type="GO" id="GO:0003677">
    <property type="term" value="F:DNA binding"/>
    <property type="evidence" value="ECO:0007669"/>
    <property type="project" value="UniProtKB-KW"/>
</dbReference>
<dbReference type="PROSITE" id="PS51217">
    <property type="entry name" value="UVRD_HELICASE_CTER"/>
    <property type="match status" value="1"/>
</dbReference>
<keyword evidence="3 12" id="KW-0378">Hydrolase</keyword>
<evidence type="ECO:0000256" key="3">
    <source>
        <dbReference type="ARBA" id="ARBA00022801"/>
    </source>
</evidence>
<evidence type="ECO:0000256" key="10">
    <source>
        <dbReference type="ARBA" id="ARBA00034923"/>
    </source>
</evidence>
<feature type="region of interest" description="Disordered" evidence="13">
    <location>
        <begin position="536"/>
        <end position="557"/>
    </location>
</feature>
<comment type="catalytic activity">
    <reaction evidence="11">
        <text>ATP + H2O = ADP + phosphate + H(+)</text>
        <dbReference type="Rhea" id="RHEA:13065"/>
        <dbReference type="ChEBI" id="CHEBI:15377"/>
        <dbReference type="ChEBI" id="CHEBI:15378"/>
        <dbReference type="ChEBI" id="CHEBI:30616"/>
        <dbReference type="ChEBI" id="CHEBI:43474"/>
        <dbReference type="ChEBI" id="CHEBI:456216"/>
        <dbReference type="EC" id="5.6.2.4"/>
    </reaction>
</comment>
<keyword evidence="7" id="KW-0413">Isomerase</keyword>
<dbReference type="InterPro" id="IPR000212">
    <property type="entry name" value="DNA_helicase_UvrD/REP"/>
</dbReference>
<gene>
    <name evidence="16" type="ORF">HRI96_02290</name>
</gene>
<reference evidence="16" key="2">
    <citation type="journal article" date="2021" name="Microbiol. Resour. Announc.">
        <title>Complete Genome Sequences of Three Human Oral Treponema parvum Isolates.</title>
        <authorList>
            <person name="Zeng H."/>
            <person name="Watt R.M."/>
        </authorList>
    </citation>
    <scope>NUCLEOTIDE SEQUENCE</scope>
    <source>
        <strain evidence="16">ATCC 700773</strain>
    </source>
</reference>
<dbReference type="SUPFAM" id="SSF52540">
    <property type="entry name" value="P-loop containing nucleoside triphosphate hydrolases"/>
    <property type="match status" value="1"/>
</dbReference>
<feature type="region of interest" description="Disordered" evidence="13">
    <location>
        <begin position="440"/>
        <end position="489"/>
    </location>
</feature>
<keyword evidence="6" id="KW-0238">DNA-binding</keyword>
<dbReference type="PANTHER" id="PTHR11070:SF2">
    <property type="entry name" value="ATP-DEPENDENT DNA HELICASE SRS2"/>
    <property type="match status" value="1"/>
</dbReference>
<evidence type="ECO:0000259" key="15">
    <source>
        <dbReference type="PROSITE" id="PS51217"/>
    </source>
</evidence>
<dbReference type="Pfam" id="PF00580">
    <property type="entry name" value="UvrD-helicase"/>
    <property type="match status" value="1"/>
</dbReference>
<evidence type="ECO:0000313" key="17">
    <source>
        <dbReference type="Proteomes" id="UP000671995"/>
    </source>
</evidence>
<dbReference type="RefSeq" id="WP_210117918.1">
    <property type="nucleotide sequence ID" value="NZ_CP054257.1"/>
</dbReference>
<comment type="similarity">
    <text evidence="1">Belongs to the helicase family. UvrD subfamily.</text>
</comment>
<dbReference type="AlphaFoldDB" id="A0A975EY73"/>
<keyword evidence="2 12" id="KW-0547">Nucleotide-binding</keyword>
<keyword evidence="4 12" id="KW-0347">Helicase</keyword>
<comment type="catalytic activity">
    <reaction evidence="8">
        <text>Couples ATP hydrolysis with the unwinding of duplex DNA by translocating in the 3'-5' direction.</text>
        <dbReference type="EC" id="5.6.2.4"/>
    </reaction>
</comment>
<evidence type="ECO:0000256" key="1">
    <source>
        <dbReference type="ARBA" id="ARBA00009922"/>
    </source>
</evidence>
<dbReference type="InterPro" id="IPR027417">
    <property type="entry name" value="P-loop_NTPase"/>
</dbReference>
<evidence type="ECO:0000256" key="7">
    <source>
        <dbReference type="ARBA" id="ARBA00023235"/>
    </source>
</evidence>
<accession>A0A975EY73</accession>
<dbReference type="Gene3D" id="1.10.486.10">
    <property type="entry name" value="PCRA, domain 4"/>
    <property type="match status" value="1"/>
</dbReference>
<dbReference type="EC" id="5.6.2.4" evidence="9"/>
<evidence type="ECO:0000256" key="5">
    <source>
        <dbReference type="ARBA" id="ARBA00022840"/>
    </source>
</evidence>
<protein>
    <recommendedName>
        <fullName evidence="9">DNA 3'-5' helicase</fullName>
        <ecNumber evidence="9">5.6.2.4</ecNumber>
    </recommendedName>
    <alternativeName>
        <fullName evidence="10">DNA 3'-5' helicase II</fullName>
    </alternativeName>
</protein>
<evidence type="ECO:0000256" key="6">
    <source>
        <dbReference type="ARBA" id="ARBA00023125"/>
    </source>
</evidence>
<organism evidence="16 17">
    <name type="scientific">Treponema parvum</name>
    <dbReference type="NCBI Taxonomy" id="138851"/>
    <lineage>
        <taxon>Bacteria</taxon>
        <taxon>Pseudomonadati</taxon>
        <taxon>Spirochaetota</taxon>
        <taxon>Spirochaetia</taxon>
        <taxon>Spirochaetales</taxon>
        <taxon>Treponemataceae</taxon>
        <taxon>Treponema</taxon>
    </lineage>
</organism>
<reference evidence="16" key="1">
    <citation type="submission" date="2020-05" db="EMBL/GenBank/DDBJ databases">
        <authorList>
            <person name="Zeng H."/>
            <person name="Chan Y.K."/>
            <person name="Watt R.M."/>
        </authorList>
    </citation>
    <scope>NUCLEOTIDE SEQUENCE</scope>
    <source>
        <strain evidence="16">ATCC 700773</strain>
    </source>
</reference>
<feature type="domain" description="UvrD-like helicase C-terminal" evidence="15">
    <location>
        <begin position="286"/>
        <end position="675"/>
    </location>
</feature>
<evidence type="ECO:0000256" key="4">
    <source>
        <dbReference type="ARBA" id="ARBA00022806"/>
    </source>
</evidence>
<evidence type="ECO:0000256" key="11">
    <source>
        <dbReference type="ARBA" id="ARBA00048988"/>
    </source>
</evidence>
<evidence type="ECO:0000313" key="16">
    <source>
        <dbReference type="EMBL" id="QTQ11121.1"/>
    </source>
</evidence>
<evidence type="ECO:0000259" key="14">
    <source>
        <dbReference type="PROSITE" id="PS51198"/>
    </source>
</evidence>
<name>A0A975EY73_9SPIR</name>
<dbReference type="GO" id="GO:0005829">
    <property type="term" value="C:cytosol"/>
    <property type="evidence" value="ECO:0007669"/>
    <property type="project" value="TreeGrafter"/>
</dbReference>
<dbReference type="Gene3D" id="1.10.10.160">
    <property type="match status" value="1"/>
</dbReference>
<evidence type="ECO:0000256" key="9">
    <source>
        <dbReference type="ARBA" id="ARBA00034808"/>
    </source>
</evidence>
<evidence type="ECO:0000256" key="13">
    <source>
        <dbReference type="SAM" id="MobiDB-lite"/>
    </source>
</evidence>
<dbReference type="Proteomes" id="UP000671995">
    <property type="component" value="Chromosome"/>
</dbReference>
<dbReference type="GO" id="GO:0016787">
    <property type="term" value="F:hydrolase activity"/>
    <property type="evidence" value="ECO:0007669"/>
    <property type="project" value="UniProtKB-UniRule"/>
</dbReference>
<dbReference type="CDD" id="cd17932">
    <property type="entry name" value="DEXQc_UvrD"/>
    <property type="match status" value="1"/>
</dbReference>
<dbReference type="Gene3D" id="3.40.50.300">
    <property type="entry name" value="P-loop containing nucleotide triphosphate hydrolases"/>
    <property type="match status" value="2"/>
</dbReference>
<evidence type="ECO:0000256" key="12">
    <source>
        <dbReference type="PROSITE-ProRule" id="PRU00560"/>
    </source>
</evidence>
<dbReference type="InterPro" id="IPR013986">
    <property type="entry name" value="DExx_box_DNA_helicase_dom_sf"/>
</dbReference>